<evidence type="ECO:0000313" key="3">
    <source>
        <dbReference type="EMBL" id="MSS62525.1"/>
    </source>
</evidence>
<reference evidence="3 4" key="1">
    <citation type="submission" date="2019-08" db="EMBL/GenBank/DDBJ databases">
        <title>In-depth cultivation of the pig gut microbiome towards novel bacterial diversity and tailored functional studies.</title>
        <authorList>
            <person name="Wylensek D."/>
            <person name="Hitch T.C.A."/>
            <person name="Clavel T."/>
        </authorList>
    </citation>
    <scope>NUCLEOTIDE SEQUENCE [LARGE SCALE GENOMIC DNA]</scope>
    <source>
        <strain evidence="3 4">WCA-693-APC-MOT-I</strain>
    </source>
</reference>
<dbReference type="Proteomes" id="UP000482209">
    <property type="component" value="Unassembled WGS sequence"/>
</dbReference>
<feature type="transmembrane region" description="Helical" evidence="1">
    <location>
        <begin position="53"/>
        <end position="71"/>
    </location>
</feature>
<feature type="transmembrane region" description="Helical" evidence="1">
    <location>
        <begin position="166"/>
        <end position="183"/>
    </location>
</feature>
<feature type="transmembrane region" description="Helical" evidence="1">
    <location>
        <begin position="227"/>
        <end position="247"/>
    </location>
</feature>
<feature type="transmembrane region" description="Helical" evidence="1">
    <location>
        <begin position="83"/>
        <end position="104"/>
    </location>
</feature>
<feature type="transmembrane region" description="Helical" evidence="1">
    <location>
        <begin position="141"/>
        <end position="159"/>
    </location>
</feature>
<evidence type="ECO:0000259" key="2">
    <source>
        <dbReference type="Pfam" id="PF01757"/>
    </source>
</evidence>
<dbReference type="GO" id="GO:0016747">
    <property type="term" value="F:acyltransferase activity, transferring groups other than amino-acyl groups"/>
    <property type="evidence" value="ECO:0007669"/>
    <property type="project" value="InterPro"/>
</dbReference>
<feature type="transmembrane region" description="Helical" evidence="1">
    <location>
        <begin position="325"/>
        <end position="347"/>
    </location>
</feature>
<keyword evidence="1" id="KW-0812">Transmembrane</keyword>
<feature type="transmembrane region" description="Helical" evidence="1">
    <location>
        <begin position="116"/>
        <end position="135"/>
    </location>
</feature>
<proteinExistence type="predicted"/>
<dbReference type="AlphaFoldDB" id="A0A6L5XUP3"/>
<comment type="caution">
    <text evidence="3">The sequence shown here is derived from an EMBL/GenBank/DDBJ whole genome shotgun (WGS) entry which is preliminary data.</text>
</comment>
<feature type="domain" description="Acyltransferase 3" evidence="2">
    <location>
        <begin position="52"/>
        <end position="347"/>
    </location>
</feature>
<feature type="transmembrane region" description="Helical" evidence="1">
    <location>
        <begin position="267"/>
        <end position="287"/>
    </location>
</feature>
<keyword evidence="3" id="KW-0808">Transferase</keyword>
<dbReference type="Pfam" id="PF01757">
    <property type="entry name" value="Acyl_transf_3"/>
    <property type="match status" value="1"/>
</dbReference>
<gene>
    <name evidence="3" type="ORF">FYJ58_01275</name>
</gene>
<dbReference type="InterPro" id="IPR052734">
    <property type="entry name" value="Nod_factor_acetyltransferase"/>
</dbReference>
<feature type="transmembrane region" description="Helical" evidence="1">
    <location>
        <begin position="294"/>
        <end position="313"/>
    </location>
</feature>
<dbReference type="PANTHER" id="PTHR37312">
    <property type="entry name" value="MEMBRANE-BOUND ACYLTRANSFERASE YKRP-RELATED"/>
    <property type="match status" value="1"/>
</dbReference>
<sequence>MKNKPDSLFFARLFVPQAPQNSFYRRAESEIQLAIPPTQCVCGMEIIMKRDSYFDNYKAFLIFLVVMAHYLEPLGNDMSLALFIRKVVYLFHMPAFAFVSGYFSKHNSFEKLVKRLIVPYTIAQIGFYFLANYLWEVETDFTLFTPNYTLWFLLSLFVWRCVIDRVSMIKGIVPIAFFIGILAGFDDSIGRYLSLSRMITFFPYFLLGYQFDKAKFMEFANKKSVKISAGILLAGIFGWLCLFSESIDIHLFESCYSYEKMELSNGWLQRGILYVIATGVIYLIAVLIPRKQYWFSYIGSRTMGIYLTHGAIVKTLQYCTSIYDFFDSSAGVVLLIGFSLLLCLVLSSNKINQMVGKLSCIPIERIVKRRCTV</sequence>
<keyword evidence="3" id="KW-0012">Acyltransferase</keyword>
<name>A0A6L5XUP3_9FIRM</name>
<feature type="transmembrane region" description="Helical" evidence="1">
    <location>
        <begin position="189"/>
        <end position="207"/>
    </location>
</feature>
<keyword evidence="1" id="KW-1133">Transmembrane helix</keyword>
<keyword evidence="4" id="KW-1185">Reference proteome</keyword>
<keyword evidence="1" id="KW-0472">Membrane</keyword>
<evidence type="ECO:0000256" key="1">
    <source>
        <dbReference type="SAM" id="Phobius"/>
    </source>
</evidence>
<accession>A0A6L5XUP3</accession>
<dbReference type="InterPro" id="IPR002656">
    <property type="entry name" value="Acyl_transf_3_dom"/>
</dbReference>
<protein>
    <submittedName>
        <fullName evidence="3">Acyltransferase family protein</fullName>
    </submittedName>
</protein>
<dbReference type="EMBL" id="VUMT01000001">
    <property type="protein sequence ID" value="MSS62525.1"/>
    <property type="molecule type" value="Genomic_DNA"/>
</dbReference>
<evidence type="ECO:0000313" key="4">
    <source>
        <dbReference type="Proteomes" id="UP000482209"/>
    </source>
</evidence>
<organism evidence="3 4">
    <name type="scientific">Velocimicrobium porci</name>
    <dbReference type="NCBI Taxonomy" id="2606634"/>
    <lineage>
        <taxon>Bacteria</taxon>
        <taxon>Bacillati</taxon>
        <taxon>Bacillota</taxon>
        <taxon>Clostridia</taxon>
        <taxon>Lachnospirales</taxon>
        <taxon>Lachnospiraceae</taxon>
        <taxon>Velocimicrobium</taxon>
    </lineage>
</organism>
<dbReference type="PANTHER" id="PTHR37312:SF1">
    <property type="entry name" value="MEMBRANE-BOUND ACYLTRANSFERASE YKRP-RELATED"/>
    <property type="match status" value="1"/>
</dbReference>